<reference evidence="1 2" key="1">
    <citation type="submission" date="2017-06" db="EMBL/GenBank/DDBJ databases">
        <title>Genome sequencing of cyanobaciteial culture collection at National Institute for Environmental Studies (NIES).</title>
        <authorList>
            <person name="Hirose Y."/>
            <person name="Shimura Y."/>
            <person name="Fujisawa T."/>
            <person name="Nakamura Y."/>
            <person name="Kawachi M."/>
        </authorList>
    </citation>
    <scope>NUCLEOTIDE SEQUENCE [LARGE SCALE GENOMIC DNA]</scope>
    <source>
        <strain evidence="1 2">NIES-4072</strain>
    </source>
</reference>
<protein>
    <submittedName>
        <fullName evidence="1">Uncharacterized protein</fullName>
    </submittedName>
</protein>
<gene>
    <name evidence="1" type="ORF">NIES4072_67240</name>
</gene>
<evidence type="ECO:0000313" key="2">
    <source>
        <dbReference type="Proteomes" id="UP000245124"/>
    </source>
</evidence>
<comment type="caution">
    <text evidence="1">The sequence shown here is derived from an EMBL/GenBank/DDBJ whole genome shotgun (WGS) entry which is preliminary data.</text>
</comment>
<accession>A0A2R5FW69</accession>
<dbReference type="AlphaFoldDB" id="A0A2R5FW69"/>
<organism evidence="1 2">
    <name type="scientific">Nostoc commune NIES-4072</name>
    <dbReference type="NCBI Taxonomy" id="2005467"/>
    <lineage>
        <taxon>Bacteria</taxon>
        <taxon>Bacillati</taxon>
        <taxon>Cyanobacteriota</taxon>
        <taxon>Cyanophyceae</taxon>
        <taxon>Nostocales</taxon>
        <taxon>Nostocaceae</taxon>
        <taxon>Nostoc</taxon>
    </lineage>
</organism>
<evidence type="ECO:0000313" key="1">
    <source>
        <dbReference type="EMBL" id="GBG23012.1"/>
    </source>
</evidence>
<name>A0A2R5FW69_NOSCO</name>
<dbReference type="EMBL" id="BDUD01000002">
    <property type="protein sequence ID" value="GBG23012.1"/>
    <property type="molecule type" value="Genomic_DNA"/>
</dbReference>
<sequence length="69" mass="8089">MAPEFWILFSLPLTRGFLKLVEMTGMHPAAVEIPELTEEEQRDRLHLERKVERAFFEAGKALMELHVRP</sequence>
<keyword evidence="2" id="KW-1185">Reference proteome</keyword>
<proteinExistence type="predicted"/>
<dbReference type="Proteomes" id="UP000245124">
    <property type="component" value="Unassembled WGS sequence"/>
</dbReference>